<dbReference type="Pfam" id="PF00501">
    <property type="entry name" value="AMP-binding"/>
    <property type="match status" value="1"/>
</dbReference>
<dbReference type="InterPro" id="IPR032387">
    <property type="entry name" value="ACAS_N"/>
</dbReference>
<keyword evidence="5" id="KW-0175">Coiled coil</keyword>
<dbReference type="NCBIfam" id="TIGR01217">
    <property type="entry name" value="ac_ac_CoA_syn"/>
    <property type="match status" value="1"/>
</dbReference>
<name>A0A7M2YW76_9ACTN</name>
<sequence>MEPKLLWQPSEERVEAATITRYARWLEQRHGLVLPDYHALWRWSVDDLEGFWGSIWEFFDVRASSPYARVLGSRAMPGATWFPGARLNYAEHIFRDRDPSAVALRHASELRPLGEVTWAELRAETARLAAALRALGVERGDRVAAYLPNIPETVSAFLACASIGAVWSSCAPEFGARSVIDRFAQIEPKVLLAVDGYRYGGRDFDRRETIAQLRAQIPSLQATVVLGYLDPTADRGGLPGAVRWSDLPAPHGAALAFEQVPFDHPLWVLYSSGTTGLPKAIVHGHGGILLESLKKMHLHVDLHAGDRLFWFTTTGWMMWNFLVGGLLTDASIVLYDGSPAAPDLGTLWDLAEAAGISCFGTSAGYVAACMGAGVEPSRGRDLSALTSVGSTGSPLAPEGFDWVYEHVGADTWLFSTSGGTDVCTAFVGGVPTLPVYRGELQARALGAKVEAWDAEGRAHVGRTGELVITEPMPSMPLFFWNDPDGRRYRESYFEMYPGVWRHGDWIEITARGSAIISGRSDATINRGGVRIGTSEIYRAVLALADVVDALVVDVDRPGTQGLIRLFVVLRPGRELDDELRAAIRARIRDDCSPRHVPDEIDRIDEVPRTLSGKVLEVPVKRILAGAAPNEVASRDSLANPAALDHFVRLRDRSTAAGGQAATSGLTEPGSAEIRARVEALESEERALSARRRRLHDRIDFLRGSGGGDEQTLSRLARLEGEEREVSDSRRALHAEIDALRAELERYAAG</sequence>
<feature type="domain" description="AMP-dependent synthetase/ligase" evidence="6">
    <location>
        <begin position="99"/>
        <end position="471"/>
    </location>
</feature>
<dbReference type="EMBL" id="QQZY01000007">
    <property type="protein sequence ID" value="RDI73678.1"/>
    <property type="molecule type" value="Genomic_DNA"/>
</dbReference>
<dbReference type="InterPro" id="IPR055209">
    <property type="entry name" value="RsiG-like_dom"/>
</dbReference>
<evidence type="ECO:0000259" key="6">
    <source>
        <dbReference type="Pfam" id="PF00501"/>
    </source>
</evidence>
<evidence type="ECO:0000256" key="2">
    <source>
        <dbReference type="ARBA" id="ARBA00022598"/>
    </source>
</evidence>
<feature type="domain" description="RsiG-like" evidence="9">
    <location>
        <begin position="661"/>
        <end position="702"/>
    </location>
</feature>
<dbReference type="GO" id="GO:0005524">
    <property type="term" value="F:ATP binding"/>
    <property type="evidence" value="ECO:0007669"/>
    <property type="project" value="UniProtKB-KW"/>
</dbReference>
<dbReference type="SUPFAM" id="SSF56801">
    <property type="entry name" value="Acetyl-CoA synthetase-like"/>
    <property type="match status" value="1"/>
</dbReference>
<protein>
    <submittedName>
        <fullName evidence="10">Acetoacetate-CoA ligase</fullName>
    </submittedName>
</protein>
<evidence type="ECO:0000313" key="10">
    <source>
        <dbReference type="EMBL" id="RDI73678.1"/>
    </source>
</evidence>
<dbReference type="InterPro" id="IPR020845">
    <property type="entry name" value="AMP-binding_CS"/>
</dbReference>
<evidence type="ECO:0000259" key="7">
    <source>
        <dbReference type="Pfam" id="PF13193"/>
    </source>
</evidence>
<dbReference type="Gene3D" id="3.40.50.12780">
    <property type="entry name" value="N-terminal domain of ligase-like"/>
    <property type="match status" value="1"/>
</dbReference>
<dbReference type="CDD" id="cd05943">
    <property type="entry name" value="AACS"/>
    <property type="match status" value="1"/>
</dbReference>
<dbReference type="PROSITE" id="PS00455">
    <property type="entry name" value="AMP_BINDING"/>
    <property type="match status" value="1"/>
</dbReference>
<evidence type="ECO:0000256" key="5">
    <source>
        <dbReference type="SAM" id="Coils"/>
    </source>
</evidence>
<evidence type="ECO:0000313" key="11">
    <source>
        <dbReference type="Proteomes" id="UP000254134"/>
    </source>
</evidence>
<comment type="caution">
    <text evidence="10">The sequence shown here is derived from an EMBL/GenBank/DDBJ whole genome shotgun (WGS) entry which is preliminary data.</text>
</comment>
<dbReference type="AlphaFoldDB" id="A0A7M2YW76"/>
<evidence type="ECO:0000256" key="1">
    <source>
        <dbReference type="ARBA" id="ARBA00006432"/>
    </source>
</evidence>
<dbReference type="Gene3D" id="3.30.300.30">
    <property type="match status" value="1"/>
</dbReference>
<gene>
    <name evidence="10" type="ORF">Gocc_2591</name>
</gene>
<dbReference type="Pfam" id="PF13193">
    <property type="entry name" value="AMP-binding_C"/>
    <property type="match status" value="1"/>
</dbReference>
<evidence type="ECO:0000259" key="8">
    <source>
        <dbReference type="Pfam" id="PF16177"/>
    </source>
</evidence>
<keyword evidence="4" id="KW-0067">ATP-binding</keyword>
<dbReference type="Pfam" id="PF22802">
    <property type="entry name" value="RsiG"/>
    <property type="match status" value="1"/>
</dbReference>
<evidence type="ECO:0000259" key="9">
    <source>
        <dbReference type="Pfam" id="PF22802"/>
    </source>
</evidence>
<keyword evidence="3" id="KW-0547">Nucleotide-binding</keyword>
<keyword evidence="11" id="KW-1185">Reference proteome</keyword>
<dbReference type="InterPro" id="IPR045851">
    <property type="entry name" value="AMP-bd_C_sf"/>
</dbReference>
<dbReference type="InterPro" id="IPR025110">
    <property type="entry name" value="AMP-bd_C"/>
</dbReference>
<dbReference type="GO" id="GO:0006629">
    <property type="term" value="P:lipid metabolic process"/>
    <property type="evidence" value="ECO:0007669"/>
    <property type="project" value="InterPro"/>
</dbReference>
<organism evidence="10 11">
    <name type="scientific">Gaiella occulta</name>
    <dbReference type="NCBI Taxonomy" id="1002870"/>
    <lineage>
        <taxon>Bacteria</taxon>
        <taxon>Bacillati</taxon>
        <taxon>Actinomycetota</taxon>
        <taxon>Thermoleophilia</taxon>
        <taxon>Gaiellales</taxon>
        <taxon>Gaiellaceae</taxon>
        <taxon>Gaiella</taxon>
    </lineage>
</organism>
<dbReference type="Proteomes" id="UP000254134">
    <property type="component" value="Unassembled WGS sequence"/>
</dbReference>
<dbReference type="PANTHER" id="PTHR42921:SF1">
    <property type="entry name" value="ACETOACETYL-COA SYNTHETASE"/>
    <property type="match status" value="1"/>
</dbReference>
<dbReference type="GO" id="GO:0030729">
    <property type="term" value="F:acetoacetate-CoA ligase activity"/>
    <property type="evidence" value="ECO:0007669"/>
    <property type="project" value="InterPro"/>
</dbReference>
<feature type="coiled-coil region" evidence="5">
    <location>
        <begin position="670"/>
        <end position="697"/>
    </location>
</feature>
<dbReference type="InterPro" id="IPR005914">
    <property type="entry name" value="Acac_CoA_synth"/>
</dbReference>
<reference evidence="11" key="2">
    <citation type="journal article" date="2019" name="MicrobiologyOpen">
        <title>High-quality draft genome sequence of Gaiella occulta isolated from a 150 meter deep mineral water borehole and comparison with the genome sequences of other deep-branching lineages of the phylum Actinobacteria.</title>
        <authorList>
            <person name="Severino R."/>
            <person name="Froufe H.J.C."/>
            <person name="Barroso C."/>
            <person name="Albuquerque L."/>
            <person name="Lobo-da-Cunha A."/>
            <person name="da Costa M.S."/>
            <person name="Egas C."/>
        </authorList>
    </citation>
    <scope>NUCLEOTIDE SEQUENCE [LARGE SCALE GENOMIC DNA]</scope>
    <source>
        <strain evidence="11">F2-233</strain>
    </source>
</reference>
<dbReference type="PANTHER" id="PTHR42921">
    <property type="entry name" value="ACETOACETYL-COA SYNTHETASE"/>
    <property type="match status" value="1"/>
</dbReference>
<evidence type="ECO:0000256" key="3">
    <source>
        <dbReference type="ARBA" id="ARBA00022741"/>
    </source>
</evidence>
<feature type="domain" description="Acetyl-coenzyme A synthetase N-terminal" evidence="8">
    <location>
        <begin position="37"/>
        <end position="92"/>
    </location>
</feature>
<dbReference type="NCBIfam" id="NF002937">
    <property type="entry name" value="PRK03584.1"/>
    <property type="match status" value="1"/>
</dbReference>
<evidence type="ECO:0000256" key="4">
    <source>
        <dbReference type="ARBA" id="ARBA00022840"/>
    </source>
</evidence>
<keyword evidence="2 10" id="KW-0436">Ligase</keyword>
<accession>A0A7M2YW76</accession>
<proteinExistence type="inferred from homology"/>
<dbReference type="InterPro" id="IPR042099">
    <property type="entry name" value="ANL_N_sf"/>
</dbReference>
<feature type="domain" description="AMP-binding enzyme C-terminal" evidence="7">
    <location>
        <begin position="539"/>
        <end position="613"/>
    </location>
</feature>
<reference evidence="10 11" key="1">
    <citation type="submission" date="2018-07" db="EMBL/GenBank/DDBJ databases">
        <title>High-quality-draft genome sequence of Gaiella occulta.</title>
        <authorList>
            <person name="Severino R."/>
            <person name="Froufe H.J.C."/>
            <person name="Rainey F.A."/>
            <person name="Barroso C."/>
            <person name="Albuquerque L."/>
            <person name="Lobo-Da-Cunha A."/>
            <person name="Da Costa M.S."/>
            <person name="Egas C."/>
        </authorList>
    </citation>
    <scope>NUCLEOTIDE SEQUENCE [LARGE SCALE GENOMIC DNA]</scope>
    <source>
        <strain evidence="10 11">F2-233</strain>
    </source>
</reference>
<dbReference type="Pfam" id="PF16177">
    <property type="entry name" value="ACAS_N"/>
    <property type="match status" value="1"/>
</dbReference>
<dbReference type="InterPro" id="IPR000873">
    <property type="entry name" value="AMP-dep_synth/lig_dom"/>
</dbReference>
<comment type="similarity">
    <text evidence="1">Belongs to the ATP-dependent AMP-binding enzyme family.</text>
</comment>